<evidence type="ECO:0000256" key="1">
    <source>
        <dbReference type="SAM" id="Phobius"/>
    </source>
</evidence>
<evidence type="ECO:0000313" key="3">
    <source>
        <dbReference type="Proteomes" id="UP000030161"/>
    </source>
</evidence>
<gene>
    <name evidence="2" type="ORF">MG3_00507</name>
</gene>
<dbReference type="EMBL" id="AJIX01000003">
    <property type="protein sequence ID" value="KGR21504.1"/>
    <property type="molecule type" value="Genomic_DNA"/>
</dbReference>
<organism evidence="2 3">
    <name type="scientific">Candida albicans P78048</name>
    <dbReference type="NCBI Taxonomy" id="1094989"/>
    <lineage>
        <taxon>Eukaryota</taxon>
        <taxon>Fungi</taxon>
        <taxon>Dikarya</taxon>
        <taxon>Ascomycota</taxon>
        <taxon>Saccharomycotina</taxon>
        <taxon>Pichiomycetes</taxon>
        <taxon>Debaryomycetaceae</taxon>
        <taxon>Candida/Lodderomyces clade</taxon>
        <taxon>Candida</taxon>
    </lineage>
</organism>
<keyword evidence="1" id="KW-0812">Transmembrane</keyword>
<comment type="caution">
    <text evidence="2">The sequence shown here is derived from an EMBL/GenBank/DDBJ whole genome shotgun (WGS) entry which is preliminary data.</text>
</comment>
<reference evidence="2 3" key="1">
    <citation type="submission" date="2013-12" db="EMBL/GenBank/DDBJ databases">
        <title>The Genome Sequence of Candida albicans P78048.</title>
        <authorList>
            <consortium name="The Broad Institute Genome Sequencing Platform"/>
            <consortium name="The Broad Institute Genome Sequencing Center for Infectious Disease"/>
            <person name="Cuomo C."/>
            <person name="Bennett R."/>
            <person name="Hirakawa M."/>
            <person name="Noverr M."/>
            <person name="Mitchell A."/>
            <person name="Young S.K."/>
            <person name="Zeng Q."/>
            <person name="Gargeya S."/>
            <person name="Fitzgerald M."/>
            <person name="Abouelleil A."/>
            <person name="Alvarado L."/>
            <person name="Berlin A.M."/>
            <person name="Chapman S.B."/>
            <person name="Dewar J."/>
            <person name="Goldberg J."/>
            <person name="Griggs A."/>
            <person name="Gujja S."/>
            <person name="Hansen M."/>
            <person name="Howarth C."/>
            <person name="Imamovic A."/>
            <person name="Larimer J."/>
            <person name="McCowan C."/>
            <person name="Murphy C."/>
            <person name="Pearson M."/>
            <person name="Priest M."/>
            <person name="Roberts A."/>
            <person name="Saif S."/>
            <person name="Shea T."/>
            <person name="Sykes S."/>
            <person name="Wortman J."/>
            <person name="Nusbaum C."/>
            <person name="Birren B."/>
        </authorList>
    </citation>
    <scope>NUCLEOTIDE SEQUENCE [LARGE SCALE GENOMIC DNA]</scope>
    <source>
        <strain evidence="2 3">P78048</strain>
    </source>
</reference>
<sequence length="133" mass="15305">MRELAVCVKRLINFWCVESLVFVFYIYTLFFLLSKSSPYAFENGSCVIFFFTTKLKPLCFDFALWVLIVSPGVKVDGGSGVVYNRASSTSKQIEMANTFYIQRKKGVFKVRFKLERDSSSFFEISICGCKKVF</sequence>
<keyword evidence="1" id="KW-1133">Transmembrane helix</keyword>
<keyword evidence="1" id="KW-0472">Membrane</keyword>
<proteinExistence type="predicted"/>
<accession>A0AB34Q1X9</accession>
<dbReference type="Proteomes" id="UP000030161">
    <property type="component" value="Unassembled WGS sequence"/>
</dbReference>
<name>A0AB34Q1X9_CANAX</name>
<protein>
    <submittedName>
        <fullName evidence="2">Uncharacterized protein</fullName>
    </submittedName>
</protein>
<feature type="transmembrane region" description="Helical" evidence="1">
    <location>
        <begin position="12"/>
        <end position="33"/>
    </location>
</feature>
<evidence type="ECO:0000313" key="2">
    <source>
        <dbReference type="EMBL" id="KGR21504.1"/>
    </source>
</evidence>
<dbReference type="AlphaFoldDB" id="A0AB34Q1X9"/>